<gene>
    <name evidence="1" type="ORF">EV644_14223</name>
</gene>
<proteinExistence type="predicted"/>
<organism evidence="1 2">
    <name type="scientific">Kribbella orskensis</name>
    <dbReference type="NCBI Taxonomy" id="2512216"/>
    <lineage>
        <taxon>Bacteria</taxon>
        <taxon>Bacillati</taxon>
        <taxon>Actinomycetota</taxon>
        <taxon>Actinomycetes</taxon>
        <taxon>Propionibacteriales</taxon>
        <taxon>Kribbellaceae</taxon>
        <taxon>Kribbella</taxon>
    </lineage>
</organism>
<keyword evidence="2" id="KW-1185">Reference proteome</keyword>
<accession>A0ABY2B700</accession>
<name>A0ABY2B700_9ACTN</name>
<dbReference type="EMBL" id="SLWM01000042">
    <property type="protein sequence ID" value="TCO08991.1"/>
    <property type="molecule type" value="Genomic_DNA"/>
</dbReference>
<evidence type="ECO:0000313" key="2">
    <source>
        <dbReference type="Proteomes" id="UP000295818"/>
    </source>
</evidence>
<sequence>MFGGSGCRDVSGWRPHPTPSAAMVTIPVTIPATIRRYRPVMSAASSGR</sequence>
<dbReference type="Proteomes" id="UP000295818">
    <property type="component" value="Unassembled WGS sequence"/>
</dbReference>
<comment type="caution">
    <text evidence="1">The sequence shown here is derived from an EMBL/GenBank/DDBJ whole genome shotgun (WGS) entry which is preliminary data.</text>
</comment>
<evidence type="ECO:0000313" key="1">
    <source>
        <dbReference type="EMBL" id="TCO08991.1"/>
    </source>
</evidence>
<reference evidence="1 2" key="1">
    <citation type="journal article" date="2015" name="Stand. Genomic Sci.">
        <title>Genomic Encyclopedia of Bacterial and Archaeal Type Strains, Phase III: the genomes of soil and plant-associated and newly described type strains.</title>
        <authorList>
            <person name="Whitman W.B."/>
            <person name="Woyke T."/>
            <person name="Klenk H.P."/>
            <person name="Zhou Y."/>
            <person name="Lilburn T.G."/>
            <person name="Beck B.J."/>
            <person name="De Vos P."/>
            <person name="Vandamme P."/>
            <person name="Eisen J.A."/>
            <person name="Garrity G."/>
            <person name="Hugenholtz P."/>
            <person name="Kyrpides N.C."/>
        </authorList>
    </citation>
    <scope>NUCLEOTIDE SEQUENCE [LARGE SCALE GENOMIC DNA]</scope>
    <source>
        <strain evidence="1 2">VKM Ac-2538</strain>
    </source>
</reference>
<protein>
    <submittedName>
        <fullName evidence="1">Uncharacterized protein</fullName>
    </submittedName>
</protein>